<keyword evidence="3" id="KW-1185">Reference proteome</keyword>
<comment type="caution">
    <text evidence="2">The sequence shown here is derived from an EMBL/GenBank/DDBJ whole genome shotgun (WGS) entry which is preliminary data.</text>
</comment>
<dbReference type="OrthoDB" id="6347145at2759"/>
<sequence length="706" mass="79012">MMDLSGEMHDVLSTTKVLVKESEEFIGSRRTQVRNDFRIGINSDEFIDIQKINFYDDETWLYESPRKNSDVKDLKAWLYQDFINLKDIDFHTKRLSLIHDVAQIETKKSIDSRTFTRPKKRISRPSIEHYNEGYFKMDKTNASFDNNKYFDALNTTIKLNESIEENPESYNPYVSLSEKNEVPEVGTTQPLNFDYSQPTTNSCSSIGSDIPDSKRVIDCNTSNKIINKQNVTYDKEFSLNETYTAEEDTVYLDCTYQKESLSEVTSSTNVCLSSETITQPTIPYHQTAYISPDSTLVNNISPSVLNGTFKKGASAKFNDTFRKSPQYKSSELMNDDLNRTITIVDNVDSNRLNNTKRHSLILDNHKGDSNHVTNLKRNSIAYSAGSTDSLDYSSLSNSSKGSNKMLNMAEVDAIVLQQEQSLQVMSTPKRSSKIVSKLWENNCISPIIPTHQDNNLSDSEASSNDDFRTVGSSTSNMVTPFGSETHVTKTNKSLENFKQNVELPKVSPKSLNAIPTKTLSNKQYDNRFRGSYTNLKTVGTHLKGSYTNLKTAGANIKGSYTNLTSGVSNMKGSTSNLKTMSNNLKASYTKLKPVLTDLPNTNLKIFDPNATMTISKQSINVHANKNSEGTVKIAEVAPTLRDTAPKVQVKSESSVNCAIKPQLKASGLPRPVSAIPRPTGSRIPCPRNDRPASQRQFSRPDFTTFP</sequence>
<name>A0A8K0DFK4_IGNLU</name>
<gene>
    <name evidence="2" type="ORF">ILUMI_03788</name>
</gene>
<feature type="region of interest" description="Disordered" evidence="1">
    <location>
        <begin position="666"/>
        <end position="706"/>
    </location>
</feature>
<evidence type="ECO:0000313" key="3">
    <source>
        <dbReference type="Proteomes" id="UP000801492"/>
    </source>
</evidence>
<feature type="region of interest" description="Disordered" evidence="1">
    <location>
        <begin position="449"/>
        <end position="468"/>
    </location>
</feature>
<accession>A0A8K0DFK4</accession>
<feature type="compositionally biased region" description="Polar residues" evidence="1">
    <location>
        <begin position="451"/>
        <end position="468"/>
    </location>
</feature>
<evidence type="ECO:0000313" key="2">
    <source>
        <dbReference type="EMBL" id="KAF2902391.1"/>
    </source>
</evidence>
<dbReference type="Proteomes" id="UP000801492">
    <property type="component" value="Unassembled WGS sequence"/>
</dbReference>
<reference evidence="2" key="1">
    <citation type="submission" date="2019-08" db="EMBL/GenBank/DDBJ databases">
        <title>The genome of the North American firefly Photinus pyralis.</title>
        <authorList>
            <consortium name="Photinus pyralis genome working group"/>
            <person name="Fallon T.R."/>
            <person name="Sander Lower S.E."/>
            <person name="Weng J.-K."/>
        </authorList>
    </citation>
    <scope>NUCLEOTIDE SEQUENCE</scope>
    <source>
        <strain evidence="2">TRF0915ILg1</strain>
        <tissue evidence="2">Whole body</tissue>
    </source>
</reference>
<protein>
    <submittedName>
        <fullName evidence="2">Uncharacterized protein</fullName>
    </submittedName>
</protein>
<evidence type="ECO:0000256" key="1">
    <source>
        <dbReference type="SAM" id="MobiDB-lite"/>
    </source>
</evidence>
<proteinExistence type="predicted"/>
<dbReference type="EMBL" id="VTPC01001313">
    <property type="protein sequence ID" value="KAF2902391.1"/>
    <property type="molecule type" value="Genomic_DNA"/>
</dbReference>
<organism evidence="2 3">
    <name type="scientific">Ignelater luminosus</name>
    <name type="common">Cucubano</name>
    <name type="synonym">Pyrophorus luminosus</name>
    <dbReference type="NCBI Taxonomy" id="2038154"/>
    <lineage>
        <taxon>Eukaryota</taxon>
        <taxon>Metazoa</taxon>
        <taxon>Ecdysozoa</taxon>
        <taxon>Arthropoda</taxon>
        <taxon>Hexapoda</taxon>
        <taxon>Insecta</taxon>
        <taxon>Pterygota</taxon>
        <taxon>Neoptera</taxon>
        <taxon>Endopterygota</taxon>
        <taxon>Coleoptera</taxon>
        <taxon>Polyphaga</taxon>
        <taxon>Elateriformia</taxon>
        <taxon>Elateroidea</taxon>
        <taxon>Elateridae</taxon>
        <taxon>Agrypninae</taxon>
        <taxon>Pyrophorini</taxon>
        <taxon>Ignelater</taxon>
    </lineage>
</organism>
<dbReference type="AlphaFoldDB" id="A0A8K0DFK4"/>